<accession>A0A4Z0LXW1</accession>
<dbReference type="NCBIfam" id="TIGR04174">
    <property type="entry name" value="IPTL_CTERM"/>
    <property type="match status" value="1"/>
</dbReference>
<dbReference type="Proteomes" id="UP000298050">
    <property type="component" value="Unassembled WGS sequence"/>
</dbReference>
<protein>
    <submittedName>
        <fullName evidence="2">IPTL-CTERM sorting domain-containing protein</fullName>
    </submittedName>
</protein>
<keyword evidence="3" id="KW-1185">Reference proteome</keyword>
<name>A0A4Z0LXW1_9GAMM</name>
<evidence type="ECO:0000313" key="3">
    <source>
        <dbReference type="Proteomes" id="UP000298050"/>
    </source>
</evidence>
<dbReference type="InterPro" id="IPR026442">
    <property type="entry name" value="IPTL_CTERM"/>
</dbReference>
<evidence type="ECO:0000313" key="2">
    <source>
        <dbReference type="EMBL" id="TGD71915.1"/>
    </source>
</evidence>
<sequence>MQTTKQQAKNRQRTGGTMKQPNATFPGRWLAGLSAGVVFAALGAAQGQAASEVPSAEFLGVPSFFDCTGGNYNVPTQYNLPSLVRVAGSLVVDGLGEVSSYDQEGSRTDLGTYNFNTGPFSVPSGTLFTATLITYAGPQPSEEEAYRSELVFECGTGTLVSLASGVPEPEEVPLLPHWALGALAALLGGAGAWRARRRAARA</sequence>
<comment type="caution">
    <text evidence="2">The sequence shown here is derived from an EMBL/GenBank/DDBJ whole genome shotgun (WGS) entry which is preliminary data.</text>
</comment>
<evidence type="ECO:0000256" key="1">
    <source>
        <dbReference type="SAM" id="MobiDB-lite"/>
    </source>
</evidence>
<reference evidence="2 3" key="1">
    <citation type="submission" date="2019-04" db="EMBL/GenBank/DDBJ databases">
        <title>Taxonomy of novel Haliea sp. from mangrove soil of West Coast of India.</title>
        <authorList>
            <person name="Verma A."/>
            <person name="Kumar P."/>
            <person name="Krishnamurthi S."/>
        </authorList>
    </citation>
    <scope>NUCLEOTIDE SEQUENCE [LARGE SCALE GENOMIC DNA]</scope>
    <source>
        <strain evidence="2 3">SAOS-164</strain>
    </source>
</reference>
<dbReference type="EMBL" id="SRLE01000012">
    <property type="protein sequence ID" value="TGD71915.1"/>
    <property type="molecule type" value="Genomic_DNA"/>
</dbReference>
<organism evidence="2 3">
    <name type="scientific">Mangrovimicrobium sediminis</name>
    <dbReference type="NCBI Taxonomy" id="2562682"/>
    <lineage>
        <taxon>Bacteria</taxon>
        <taxon>Pseudomonadati</taxon>
        <taxon>Pseudomonadota</taxon>
        <taxon>Gammaproteobacteria</taxon>
        <taxon>Cellvibrionales</taxon>
        <taxon>Halieaceae</taxon>
        <taxon>Mangrovimicrobium</taxon>
    </lineage>
</organism>
<dbReference type="AlphaFoldDB" id="A0A4Z0LXW1"/>
<feature type="region of interest" description="Disordered" evidence="1">
    <location>
        <begin position="1"/>
        <end position="22"/>
    </location>
</feature>
<gene>
    <name evidence="2" type="ORF">E4634_17555</name>
</gene>
<proteinExistence type="predicted"/>